<evidence type="ECO:0000256" key="1">
    <source>
        <dbReference type="SAM" id="SignalP"/>
    </source>
</evidence>
<dbReference type="SUPFAM" id="SSF56935">
    <property type="entry name" value="Porins"/>
    <property type="match status" value="1"/>
</dbReference>
<sequence>MINKIIVSLCLFLSLVSFAQEGTSSPYSFYGLGDVRFRGTVENRSMGGLSVLSDSIHINLQNPAQLASLKLTSFAVAGTFTPTKMKTSTQEEKSQRTTLDYLAVGLPSKKFGFGFGLIPFSSVGYKILNIATDEDPTTKRYTGSGGINKAFFGVGYQITKKLSVGADVQYNFGSIETKSVNSIVGVQFGSREINRSDVSGVNFNLGLAYQSKITKKLTLFSGLTYTPQASLNLTNERKIATIQFLTTGGEFVVDEDEIDVDDSKLKMPSKLTFGTAIGQVRKWMIGSEITFQGTSDLGNRFNDINNATYENSIRYSVGGYYIPKYTSYTSYLNKVTYRGGFRYENTGLIVFGQQINDYAMTLGFGLPLNGTFSNINLGFEFGKRGTTNAGLIEENYTNISLGFTFNDEWFRRRKIN</sequence>
<protein>
    <submittedName>
        <fullName evidence="2">Membrane protein</fullName>
    </submittedName>
</protein>
<evidence type="ECO:0000313" key="2">
    <source>
        <dbReference type="EMBL" id="KGD67913.1"/>
    </source>
</evidence>
<dbReference type="STRING" id="1453498.LG45_06285"/>
<name>A0A095TZS4_9FLAO</name>
<keyword evidence="1" id="KW-0732">Signal</keyword>
<dbReference type="RefSeq" id="WP_035125487.1">
    <property type="nucleotide sequence ID" value="NZ_JRHH01000003.1"/>
</dbReference>
<dbReference type="OrthoDB" id="1491239at2"/>
<keyword evidence="3" id="KW-1185">Reference proteome</keyword>
<accession>A0A095TZS4</accession>
<feature type="signal peptide" evidence="1">
    <location>
        <begin position="1"/>
        <end position="19"/>
    </location>
</feature>
<comment type="caution">
    <text evidence="2">The sequence shown here is derived from an EMBL/GenBank/DDBJ whole genome shotgun (WGS) entry which is preliminary data.</text>
</comment>
<dbReference type="eggNOG" id="COG2067">
    <property type="taxonomic scope" value="Bacteria"/>
</dbReference>
<dbReference type="EMBL" id="JRHH01000003">
    <property type="protein sequence ID" value="KGD67913.1"/>
    <property type="molecule type" value="Genomic_DNA"/>
</dbReference>
<evidence type="ECO:0000313" key="3">
    <source>
        <dbReference type="Proteomes" id="UP000029554"/>
    </source>
</evidence>
<organism evidence="2 3">
    <name type="scientific">Flavobacterium aquatile LMG 4008 = ATCC 11947</name>
    <dbReference type="NCBI Taxonomy" id="1453498"/>
    <lineage>
        <taxon>Bacteria</taxon>
        <taxon>Pseudomonadati</taxon>
        <taxon>Bacteroidota</taxon>
        <taxon>Flavobacteriia</taxon>
        <taxon>Flavobacteriales</taxon>
        <taxon>Flavobacteriaceae</taxon>
        <taxon>Flavobacterium</taxon>
    </lineage>
</organism>
<dbReference type="Gene3D" id="2.40.160.60">
    <property type="entry name" value="Outer membrane protein transport protein (OMPP1/FadL/TodX)"/>
    <property type="match status" value="1"/>
</dbReference>
<feature type="chain" id="PRO_5001910009" evidence="1">
    <location>
        <begin position="20"/>
        <end position="416"/>
    </location>
</feature>
<reference evidence="2 3" key="1">
    <citation type="submission" date="2014-09" db="EMBL/GenBank/DDBJ databases">
        <title>Whole Genome Shotgun of Flavobacterium aquatile LMG 4008.</title>
        <authorList>
            <person name="Gale A.N."/>
            <person name="Pipes S.E."/>
            <person name="Newman J.D."/>
        </authorList>
    </citation>
    <scope>NUCLEOTIDE SEQUENCE [LARGE SCALE GENOMIC DNA]</scope>
    <source>
        <strain evidence="2 3">LMG 4008</strain>
    </source>
</reference>
<dbReference type="AlphaFoldDB" id="A0A095TZS4"/>
<dbReference type="Proteomes" id="UP000029554">
    <property type="component" value="Unassembled WGS sequence"/>
</dbReference>
<gene>
    <name evidence="2" type="ORF">LG45_06285</name>
</gene>
<proteinExistence type="predicted"/>